<protein>
    <recommendedName>
        <fullName evidence="4">Hap4 transcription factor heteromerisation domain-containing protein</fullName>
    </recommendedName>
</protein>
<feature type="compositionally biased region" description="Low complexity" evidence="3">
    <location>
        <begin position="177"/>
        <end position="187"/>
    </location>
</feature>
<keyword evidence="6" id="KW-1185">Reference proteome</keyword>
<feature type="region of interest" description="Disordered" evidence="3">
    <location>
        <begin position="31"/>
        <end position="100"/>
    </location>
</feature>
<gene>
    <name evidence="5" type="ORF">BN7_5138</name>
</gene>
<dbReference type="eggNOG" id="ENOG502S1KC">
    <property type="taxonomic scope" value="Eukaryota"/>
</dbReference>
<reference evidence="5 6" key="1">
    <citation type="journal article" date="2012" name="Eukaryot. Cell">
        <title>Draft genome sequence of Wickerhamomyces ciferrii NRRL Y-1031 F-60-10.</title>
        <authorList>
            <person name="Schneider J."/>
            <person name="Andrea H."/>
            <person name="Blom J."/>
            <person name="Jaenicke S."/>
            <person name="Ruckert C."/>
            <person name="Schorsch C."/>
            <person name="Szczepanowski R."/>
            <person name="Farwick M."/>
            <person name="Goesmann A."/>
            <person name="Puhler A."/>
            <person name="Schaffer S."/>
            <person name="Tauch A."/>
            <person name="Kohler T."/>
            <person name="Brinkrolf K."/>
        </authorList>
    </citation>
    <scope>NUCLEOTIDE SEQUENCE [LARGE SCALE GENOMIC DNA]</scope>
    <source>
        <strain evidence="6">ATCC 14091 / BCRC 22168 / CBS 111 / JCM 3599 / NBRC 0793 / NRRL Y-1031 F-60-10</strain>
    </source>
</reference>
<keyword evidence="1" id="KW-0539">Nucleus</keyword>
<feature type="domain" description="Hap4 transcription factor heteromerisation" evidence="4">
    <location>
        <begin position="34"/>
        <end position="50"/>
    </location>
</feature>
<feature type="compositionally biased region" description="Low complexity" evidence="3">
    <location>
        <begin position="68"/>
        <end position="100"/>
    </location>
</feature>
<sequence>MIGLQILTTLEERQNNHIDINHLQSIKQPTMIKTSKNWVLPPRPRPGRKPNSSSPQPKQTQSKKKQQKQQQQANIDTTATTITSTPTTQQPIQSIQKQSQNVNIENTLQKIKDENQYLKIELSKLVSDLKSLQQLQKDNEKQELHKKRCHSEIEEELHSYKSLVMDESDDDNSSQISTPSLMSNSSSTASSVYSSLSSIQEEQQQTLKLEDFLNVSFFENSNSNNINIKNEEFEIMELPKIEPLESKSNIEFQFLKNQNQNEQLNNSDLKIFKDENNIDSFFQIANHDVEELIEW</sequence>
<dbReference type="GO" id="GO:0005634">
    <property type="term" value="C:nucleus"/>
    <property type="evidence" value="ECO:0007669"/>
    <property type="project" value="InterPro"/>
</dbReference>
<evidence type="ECO:0000313" key="5">
    <source>
        <dbReference type="EMBL" id="CCH45556.1"/>
    </source>
</evidence>
<evidence type="ECO:0000256" key="1">
    <source>
        <dbReference type="ARBA" id="ARBA00023242"/>
    </source>
</evidence>
<dbReference type="EMBL" id="CAIF01000200">
    <property type="protein sequence ID" value="CCH45556.1"/>
    <property type="molecule type" value="Genomic_DNA"/>
</dbReference>
<dbReference type="InterPro" id="IPR018287">
    <property type="entry name" value="Hap4_TF_heteromerisation"/>
</dbReference>
<dbReference type="GO" id="GO:0006355">
    <property type="term" value="P:regulation of DNA-templated transcription"/>
    <property type="evidence" value="ECO:0007669"/>
    <property type="project" value="InterPro"/>
</dbReference>
<comment type="caution">
    <text evidence="5">The sequence shown here is derived from an EMBL/GenBank/DDBJ whole genome shotgun (WGS) entry which is preliminary data.</text>
</comment>
<evidence type="ECO:0000313" key="6">
    <source>
        <dbReference type="Proteomes" id="UP000009328"/>
    </source>
</evidence>
<keyword evidence="2" id="KW-0175">Coiled coil</keyword>
<feature type="coiled-coil region" evidence="2">
    <location>
        <begin position="101"/>
        <end position="152"/>
    </location>
</feature>
<proteinExistence type="predicted"/>
<feature type="region of interest" description="Disordered" evidence="3">
    <location>
        <begin position="167"/>
        <end position="187"/>
    </location>
</feature>
<evidence type="ECO:0000256" key="3">
    <source>
        <dbReference type="SAM" id="MobiDB-lite"/>
    </source>
</evidence>
<dbReference type="Pfam" id="PF10297">
    <property type="entry name" value="Hap4_Hap_bind"/>
    <property type="match status" value="1"/>
</dbReference>
<evidence type="ECO:0000259" key="4">
    <source>
        <dbReference type="Pfam" id="PF10297"/>
    </source>
</evidence>
<dbReference type="Proteomes" id="UP000009328">
    <property type="component" value="Unassembled WGS sequence"/>
</dbReference>
<dbReference type="AlphaFoldDB" id="K0KR07"/>
<name>K0KR07_WICCF</name>
<dbReference type="HOGENOM" id="CLU_943994_0_0_1"/>
<accession>K0KR07</accession>
<dbReference type="InParanoid" id="K0KR07"/>
<dbReference type="STRING" id="1206466.K0KR07"/>
<feature type="compositionally biased region" description="Low complexity" evidence="3">
    <location>
        <begin position="49"/>
        <end position="60"/>
    </location>
</feature>
<organism evidence="5 6">
    <name type="scientific">Wickerhamomyces ciferrii (strain ATCC 14091 / BCRC 22168 / CBS 111 / JCM 3599 / NBRC 0793 / NRRL Y-1031 F-60-10)</name>
    <name type="common">Yeast</name>
    <name type="synonym">Pichia ciferrii</name>
    <dbReference type="NCBI Taxonomy" id="1206466"/>
    <lineage>
        <taxon>Eukaryota</taxon>
        <taxon>Fungi</taxon>
        <taxon>Dikarya</taxon>
        <taxon>Ascomycota</taxon>
        <taxon>Saccharomycotina</taxon>
        <taxon>Saccharomycetes</taxon>
        <taxon>Phaffomycetales</taxon>
        <taxon>Wickerhamomycetaceae</taxon>
        <taxon>Wickerhamomyces</taxon>
    </lineage>
</organism>
<evidence type="ECO:0000256" key="2">
    <source>
        <dbReference type="SAM" id="Coils"/>
    </source>
</evidence>